<dbReference type="PANTHER" id="PTHR16476:SF3">
    <property type="entry name" value="PROTEIN FAM216B"/>
    <property type="match status" value="1"/>
</dbReference>
<feature type="compositionally biased region" description="Low complexity" evidence="2">
    <location>
        <begin position="104"/>
        <end position="114"/>
    </location>
</feature>
<name>A0A8C4W1B3_9SAUR</name>
<accession>A0A8C4W1B3</accession>
<dbReference type="OrthoDB" id="9902980at2759"/>
<reference evidence="3" key="1">
    <citation type="submission" date="2025-08" db="UniProtKB">
        <authorList>
            <consortium name="Ensembl"/>
        </authorList>
    </citation>
    <scope>IDENTIFICATION</scope>
</reference>
<organism evidence="3 4">
    <name type="scientific">Gopherus evgoodei</name>
    <name type="common">Goodes thornscrub tortoise</name>
    <dbReference type="NCBI Taxonomy" id="1825980"/>
    <lineage>
        <taxon>Eukaryota</taxon>
        <taxon>Metazoa</taxon>
        <taxon>Chordata</taxon>
        <taxon>Craniata</taxon>
        <taxon>Vertebrata</taxon>
        <taxon>Euteleostomi</taxon>
        <taxon>Archelosauria</taxon>
        <taxon>Testudinata</taxon>
        <taxon>Testudines</taxon>
        <taxon>Cryptodira</taxon>
        <taxon>Durocryptodira</taxon>
        <taxon>Testudinoidea</taxon>
        <taxon>Testudinidae</taxon>
        <taxon>Gopherus</taxon>
    </lineage>
</organism>
<reference evidence="3" key="2">
    <citation type="submission" date="2025-09" db="UniProtKB">
        <authorList>
            <consortium name="Ensembl"/>
        </authorList>
    </citation>
    <scope>IDENTIFICATION</scope>
</reference>
<evidence type="ECO:0000313" key="4">
    <source>
        <dbReference type="Proteomes" id="UP000694390"/>
    </source>
</evidence>
<evidence type="ECO:0000313" key="3">
    <source>
        <dbReference type="Ensembl" id="ENSGEVP00005010563.1"/>
    </source>
</evidence>
<dbReference type="Proteomes" id="UP000694390">
    <property type="component" value="Unassembled WGS sequence"/>
</dbReference>
<dbReference type="GeneTree" id="ENSGT00940000154512"/>
<proteinExistence type="inferred from homology"/>
<dbReference type="PANTHER" id="PTHR16476">
    <property type="entry name" value="FAMILY WITH SEQUENCE SIMILARITY 216 MEMBER A"/>
    <property type="match status" value="1"/>
</dbReference>
<sequence length="126" mass="14475">MGENWKRNPGPHRSPKVSCIRVPPSAQDTYLLKDLKRGQKCYLYSIMRVYDSKPLREMLSHQYMLNLQRQNLLGKFQLVLPCSSAIYRNWNLEGKPGVSDNHSLHPTSHPSSHTLTKDQQKSNGSL</sequence>
<dbReference type="InterPro" id="IPR029373">
    <property type="entry name" value="FAM216"/>
</dbReference>
<protein>
    <recommendedName>
        <fullName evidence="5">Protein FAM216B</fullName>
    </recommendedName>
</protein>
<keyword evidence="4" id="KW-1185">Reference proteome</keyword>
<evidence type="ECO:0008006" key="5">
    <source>
        <dbReference type="Google" id="ProtNLM"/>
    </source>
</evidence>
<feature type="region of interest" description="Disordered" evidence="2">
    <location>
        <begin position="97"/>
        <end position="126"/>
    </location>
</feature>
<comment type="similarity">
    <text evidence="1">Belongs to the FAM216 family.</text>
</comment>
<dbReference type="AlphaFoldDB" id="A0A8C4W1B3"/>
<dbReference type="Pfam" id="PF15107">
    <property type="entry name" value="FAM216B"/>
    <property type="match status" value="1"/>
</dbReference>
<evidence type="ECO:0000256" key="2">
    <source>
        <dbReference type="SAM" id="MobiDB-lite"/>
    </source>
</evidence>
<evidence type="ECO:0000256" key="1">
    <source>
        <dbReference type="ARBA" id="ARBA00008615"/>
    </source>
</evidence>
<dbReference type="Ensembl" id="ENSGEVT00005011073.1">
    <property type="protein sequence ID" value="ENSGEVP00005010563.1"/>
    <property type="gene ID" value="ENSGEVG00005007464.1"/>
</dbReference>